<dbReference type="Proteomes" id="UP001500610">
    <property type="component" value="Unassembled WGS sequence"/>
</dbReference>
<dbReference type="PRINTS" id="PR00455">
    <property type="entry name" value="HTHTETR"/>
</dbReference>
<dbReference type="PANTHER" id="PTHR30055">
    <property type="entry name" value="HTH-TYPE TRANSCRIPTIONAL REGULATOR RUTR"/>
    <property type="match status" value="1"/>
</dbReference>
<dbReference type="EMBL" id="BAABIV010000021">
    <property type="protein sequence ID" value="GAA4998772.1"/>
    <property type="molecule type" value="Genomic_DNA"/>
</dbReference>
<dbReference type="InterPro" id="IPR050109">
    <property type="entry name" value="HTH-type_TetR-like_transc_reg"/>
</dbReference>
<dbReference type="Pfam" id="PF00440">
    <property type="entry name" value="TetR_N"/>
    <property type="match status" value="1"/>
</dbReference>
<gene>
    <name evidence="7" type="ORF">GCM10023257_47730</name>
</gene>
<evidence type="ECO:0000256" key="1">
    <source>
        <dbReference type="ARBA" id="ARBA00023015"/>
    </source>
</evidence>
<dbReference type="InterPro" id="IPR036271">
    <property type="entry name" value="Tet_transcr_reg_TetR-rel_C_sf"/>
</dbReference>
<feature type="region of interest" description="Disordered" evidence="5">
    <location>
        <begin position="1"/>
        <end position="21"/>
    </location>
</feature>
<comment type="caution">
    <text evidence="7">The sequence shown here is derived from an EMBL/GenBank/DDBJ whole genome shotgun (WGS) entry which is preliminary data.</text>
</comment>
<name>A0ABP9IIG8_9ACTN</name>
<evidence type="ECO:0000313" key="8">
    <source>
        <dbReference type="Proteomes" id="UP001500610"/>
    </source>
</evidence>
<dbReference type="InterPro" id="IPR009057">
    <property type="entry name" value="Homeodomain-like_sf"/>
</dbReference>
<dbReference type="PANTHER" id="PTHR30055:SF234">
    <property type="entry name" value="HTH-TYPE TRANSCRIPTIONAL REGULATOR BETI"/>
    <property type="match status" value="1"/>
</dbReference>
<dbReference type="PROSITE" id="PS50977">
    <property type="entry name" value="HTH_TETR_2"/>
    <property type="match status" value="1"/>
</dbReference>
<evidence type="ECO:0000259" key="6">
    <source>
        <dbReference type="PROSITE" id="PS50977"/>
    </source>
</evidence>
<dbReference type="SUPFAM" id="SSF48498">
    <property type="entry name" value="Tetracyclin repressor-like, C-terminal domain"/>
    <property type="match status" value="1"/>
</dbReference>
<organism evidence="7 8">
    <name type="scientific">Streptomyces hyderabadensis</name>
    <dbReference type="NCBI Taxonomy" id="598549"/>
    <lineage>
        <taxon>Bacteria</taxon>
        <taxon>Bacillati</taxon>
        <taxon>Actinomycetota</taxon>
        <taxon>Actinomycetes</taxon>
        <taxon>Kitasatosporales</taxon>
        <taxon>Streptomycetaceae</taxon>
        <taxon>Streptomyces</taxon>
    </lineage>
</organism>
<dbReference type="SUPFAM" id="SSF46689">
    <property type="entry name" value="Homeodomain-like"/>
    <property type="match status" value="1"/>
</dbReference>
<feature type="domain" description="HTH tetR-type" evidence="6">
    <location>
        <begin position="21"/>
        <end position="80"/>
    </location>
</feature>
<evidence type="ECO:0000256" key="5">
    <source>
        <dbReference type="SAM" id="MobiDB-lite"/>
    </source>
</evidence>
<keyword evidence="3" id="KW-0804">Transcription</keyword>
<reference evidence="8" key="1">
    <citation type="journal article" date="2019" name="Int. J. Syst. Evol. Microbiol.">
        <title>The Global Catalogue of Microorganisms (GCM) 10K type strain sequencing project: providing services to taxonomists for standard genome sequencing and annotation.</title>
        <authorList>
            <consortium name="The Broad Institute Genomics Platform"/>
            <consortium name="The Broad Institute Genome Sequencing Center for Infectious Disease"/>
            <person name="Wu L."/>
            <person name="Ma J."/>
        </authorList>
    </citation>
    <scope>NUCLEOTIDE SEQUENCE [LARGE SCALE GENOMIC DNA]</scope>
    <source>
        <strain evidence="8">JCM 17657</strain>
    </source>
</reference>
<dbReference type="RefSeq" id="WP_226025456.1">
    <property type="nucleotide sequence ID" value="NZ_BAABIV010000021.1"/>
</dbReference>
<dbReference type="InterPro" id="IPR049445">
    <property type="entry name" value="TetR_SbtR-like_C"/>
</dbReference>
<evidence type="ECO:0000313" key="7">
    <source>
        <dbReference type="EMBL" id="GAA4998772.1"/>
    </source>
</evidence>
<feature type="DNA-binding region" description="H-T-H motif" evidence="4">
    <location>
        <begin position="43"/>
        <end position="62"/>
    </location>
</feature>
<dbReference type="Pfam" id="PF21597">
    <property type="entry name" value="TetR_C_43"/>
    <property type="match status" value="1"/>
</dbReference>
<evidence type="ECO:0000256" key="4">
    <source>
        <dbReference type="PROSITE-ProRule" id="PRU00335"/>
    </source>
</evidence>
<keyword evidence="8" id="KW-1185">Reference proteome</keyword>
<evidence type="ECO:0000256" key="3">
    <source>
        <dbReference type="ARBA" id="ARBA00023163"/>
    </source>
</evidence>
<protein>
    <submittedName>
        <fullName evidence="7">TetR/AcrR family transcriptional regulator</fullName>
    </submittedName>
</protein>
<evidence type="ECO:0000256" key="2">
    <source>
        <dbReference type="ARBA" id="ARBA00023125"/>
    </source>
</evidence>
<keyword evidence="2 4" id="KW-0238">DNA-binding</keyword>
<dbReference type="Gene3D" id="1.10.357.10">
    <property type="entry name" value="Tetracycline Repressor, domain 2"/>
    <property type="match status" value="1"/>
</dbReference>
<dbReference type="InterPro" id="IPR001647">
    <property type="entry name" value="HTH_TetR"/>
</dbReference>
<accession>A0ABP9IIG8</accession>
<keyword evidence="1" id="KW-0805">Transcription regulation</keyword>
<proteinExistence type="predicted"/>
<sequence length="198" mass="20956">MKDGEAAAGRAASRPKRADARRNEKTLLDAAAAVFVRSGVEAPVRDIAAEAGVGTATIYRHFPTRADLIIGVYRHQVEACAEAGPALLAGSPTPYAALAAWIDRFVDFLVTKHGLAAVLQADNAGFETLHAYFLDRLVPVCTDLLTAATASGEIHTDIEAYALMRGVGNLCIGAETPDPRYDARQLARLLVAGLRDGS</sequence>